<reference evidence="1 2" key="1">
    <citation type="submission" date="2017-08" db="EMBL/GenBank/DDBJ databases">
        <authorList>
            <person name="Chaillou S."/>
        </authorList>
    </citation>
    <scope>NUCLEOTIDE SEQUENCE [LARGE SCALE GENOMIC DNA]</scope>
    <source>
        <strain evidence="1 2">MFPA15A1205</strain>
    </source>
</reference>
<organism evidence="1 2">
    <name type="scientific">Pseudomonas lundensis</name>
    <dbReference type="NCBI Taxonomy" id="86185"/>
    <lineage>
        <taxon>Bacteria</taxon>
        <taxon>Pseudomonadati</taxon>
        <taxon>Pseudomonadota</taxon>
        <taxon>Gammaproteobacteria</taxon>
        <taxon>Pseudomonadales</taxon>
        <taxon>Pseudomonadaceae</taxon>
        <taxon>Pseudomonas</taxon>
    </lineage>
</organism>
<dbReference type="AlphaFoldDB" id="A0AAX2HD37"/>
<dbReference type="EMBL" id="OBKZ01000047">
    <property type="protein sequence ID" value="SOB54517.1"/>
    <property type="molecule type" value="Genomic_DNA"/>
</dbReference>
<accession>A0AAX2HD37</accession>
<comment type="caution">
    <text evidence="1">The sequence shown here is derived from an EMBL/GenBank/DDBJ whole genome shotgun (WGS) entry which is preliminary data.</text>
</comment>
<protein>
    <submittedName>
        <fullName evidence="1">Uncharacterized protein</fullName>
    </submittedName>
</protein>
<dbReference type="Proteomes" id="UP000219564">
    <property type="component" value="Unassembled WGS sequence"/>
</dbReference>
<gene>
    <name evidence="1" type="ORF">PLUA15_510061</name>
</gene>
<name>A0AAX2HD37_9PSED</name>
<evidence type="ECO:0000313" key="2">
    <source>
        <dbReference type="Proteomes" id="UP000219564"/>
    </source>
</evidence>
<evidence type="ECO:0000313" key="1">
    <source>
        <dbReference type="EMBL" id="SOB54517.1"/>
    </source>
</evidence>
<proteinExistence type="predicted"/>
<sequence>MKSSKEHETDCREYKFLDPFFNRVLSRVDRADALLKKQQAVFIWLLSNPPDSLFEGR</sequence>